<organism evidence="1 2">
    <name type="scientific">Prosthecobacter fusiformis</name>
    <dbReference type="NCBI Taxonomy" id="48464"/>
    <lineage>
        <taxon>Bacteria</taxon>
        <taxon>Pseudomonadati</taxon>
        <taxon>Verrucomicrobiota</taxon>
        <taxon>Verrucomicrobiia</taxon>
        <taxon>Verrucomicrobiales</taxon>
        <taxon>Verrucomicrobiaceae</taxon>
        <taxon>Prosthecobacter</taxon>
    </lineage>
</organism>
<evidence type="ECO:0000313" key="2">
    <source>
        <dbReference type="Proteomes" id="UP000295662"/>
    </source>
</evidence>
<dbReference type="InterPro" id="IPR015797">
    <property type="entry name" value="NUDIX_hydrolase-like_dom_sf"/>
</dbReference>
<protein>
    <submittedName>
        <fullName evidence="1">Putative NUDIX family phosphoesterase</fullName>
    </submittedName>
</protein>
<evidence type="ECO:0000313" key="1">
    <source>
        <dbReference type="EMBL" id="TDU64107.1"/>
    </source>
</evidence>
<dbReference type="Gene3D" id="3.90.79.10">
    <property type="entry name" value="Nucleoside Triphosphate Pyrophosphohydrolase"/>
    <property type="match status" value="1"/>
</dbReference>
<name>A0A4R7RIZ0_9BACT</name>
<accession>A0A4R7RIZ0</accession>
<gene>
    <name evidence="1" type="ORF">EI77_04291</name>
</gene>
<dbReference type="AlphaFoldDB" id="A0A4R7RIZ0"/>
<dbReference type="RefSeq" id="WP_243838973.1">
    <property type="nucleotide sequence ID" value="NZ_SOCA01000012.1"/>
</dbReference>
<dbReference type="Proteomes" id="UP000295662">
    <property type="component" value="Unassembled WGS sequence"/>
</dbReference>
<comment type="caution">
    <text evidence="1">The sequence shown here is derived from an EMBL/GenBank/DDBJ whole genome shotgun (WGS) entry which is preliminary data.</text>
</comment>
<reference evidence="1 2" key="1">
    <citation type="submission" date="2019-03" db="EMBL/GenBank/DDBJ databases">
        <title>Genomic Encyclopedia of Archaeal and Bacterial Type Strains, Phase II (KMG-II): from individual species to whole genera.</title>
        <authorList>
            <person name="Goeker M."/>
        </authorList>
    </citation>
    <scope>NUCLEOTIDE SEQUENCE [LARGE SCALE GENOMIC DNA]</scope>
    <source>
        <strain evidence="1 2">ATCC 25309</strain>
    </source>
</reference>
<dbReference type="SUPFAM" id="SSF55811">
    <property type="entry name" value="Nudix"/>
    <property type="match status" value="1"/>
</dbReference>
<proteinExistence type="predicted"/>
<dbReference type="EMBL" id="SOCA01000012">
    <property type="protein sequence ID" value="TDU64107.1"/>
    <property type="molecule type" value="Genomic_DNA"/>
</dbReference>
<sequence length="236" mass="25969">MFEKVPAEAGTTKHGGYKTIEVAFWIDPALVSGTLAALMEHVLVIPRALFDSLGSFQGFQPEVDRYLGAMLAHGANFFMERPAAEADPTHKQLIPYSIFKFEDRFLSYTRGGSSGEKRLVAKRSIGIGGHINPVDQTQDEMGEAMYFNSIEREITEELQLGGAHTQTVIGLINDDSSEVGSVHLGVVHVFELSTDDVKSNEDAIQDLRFVTLDELLAQKDSLESWSQICVNHLAGL</sequence>
<keyword evidence="2" id="KW-1185">Reference proteome</keyword>